<dbReference type="EMBL" id="CP032707">
    <property type="protein sequence ID" value="AYG95809.1"/>
    <property type="molecule type" value="Genomic_DNA"/>
</dbReference>
<keyword evidence="3" id="KW-1185">Reference proteome</keyword>
<sequence length="248" mass="26475">MRADSLPFSDARRLLGLDAPAGPQALAAAFRAAVKAARPDQPGGDAERFRRVIAAYRLLQTEAPALPAPNTGAPPPAARPADHTTSSFTSAPAPLVVLTPMQALTGASVVVEAWGRRLLVHVPPGVRTADHVRLKGCPGLLRVLIRPADGLSVLGADLFMDWPIAPRMMRDGGRIEIDTHAGPQSAWLVPDMIEPVRLRLPGLGLTARGKRPAGDLFVKLIPSDDLPSAAEDMLLRFTRVWTPERMAA</sequence>
<name>A0A494RK15_9CAUL</name>
<proteinExistence type="predicted"/>
<dbReference type="RefSeq" id="WP_121482943.1">
    <property type="nucleotide sequence ID" value="NZ_CP032707.1"/>
</dbReference>
<evidence type="ECO:0000313" key="3">
    <source>
        <dbReference type="Proteomes" id="UP000276984"/>
    </source>
</evidence>
<evidence type="ECO:0000313" key="2">
    <source>
        <dbReference type="EMBL" id="AYG95809.1"/>
    </source>
</evidence>
<dbReference type="SUPFAM" id="SSF46565">
    <property type="entry name" value="Chaperone J-domain"/>
    <property type="match status" value="1"/>
</dbReference>
<gene>
    <name evidence="2" type="ORF">D8I30_11970</name>
</gene>
<evidence type="ECO:0000256" key="1">
    <source>
        <dbReference type="SAM" id="MobiDB-lite"/>
    </source>
</evidence>
<dbReference type="Gene3D" id="1.10.287.110">
    <property type="entry name" value="DnaJ domain"/>
    <property type="match status" value="1"/>
</dbReference>
<dbReference type="OrthoDB" id="7170795at2"/>
<dbReference type="InterPro" id="IPR036869">
    <property type="entry name" value="J_dom_sf"/>
</dbReference>
<dbReference type="Proteomes" id="UP000276984">
    <property type="component" value="Chromosome"/>
</dbReference>
<accession>A0A494RK15</accession>
<reference evidence="2 3" key="1">
    <citation type="submission" date="2018-10" db="EMBL/GenBank/DDBJ databases">
        <title>Complete genome sequence of Brevundimonas naejangsanensis BRV3.</title>
        <authorList>
            <person name="Berrios L."/>
            <person name="Ely B."/>
        </authorList>
    </citation>
    <scope>NUCLEOTIDE SEQUENCE [LARGE SCALE GENOMIC DNA]</scope>
    <source>
        <strain evidence="2 3">BRV3</strain>
    </source>
</reference>
<feature type="region of interest" description="Disordered" evidence="1">
    <location>
        <begin position="64"/>
        <end position="87"/>
    </location>
</feature>
<dbReference type="AlphaFoldDB" id="A0A494RK15"/>
<organism evidence="2 3">
    <name type="scientific">Brevundimonas naejangsanensis</name>
    <dbReference type="NCBI Taxonomy" id="588932"/>
    <lineage>
        <taxon>Bacteria</taxon>
        <taxon>Pseudomonadati</taxon>
        <taxon>Pseudomonadota</taxon>
        <taxon>Alphaproteobacteria</taxon>
        <taxon>Caulobacterales</taxon>
        <taxon>Caulobacteraceae</taxon>
        <taxon>Brevundimonas</taxon>
    </lineage>
</organism>
<protein>
    <submittedName>
        <fullName evidence="2">J domain-containing protein</fullName>
    </submittedName>
</protein>